<evidence type="ECO:0000256" key="3">
    <source>
        <dbReference type="ARBA" id="ARBA00022691"/>
    </source>
</evidence>
<gene>
    <name evidence="9" type="primary">LOC110986781</name>
</gene>
<dbReference type="SMART" id="SM01144">
    <property type="entry name" value="DTW"/>
    <property type="match status" value="1"/>
</dbReference>
<evidence type="ECO:0000313" key="9">
    <source>
        <dbReference type="RefSeq" id="XP_022104663.1"/>
    </source>
</evidence>
<comment type="catalytic activity">
    <reaction evidence="6">
        <text>a uridine in tRNA + S-adenosyl-L-methionine = a 3-[(3S)-3-amino-3-carboxypropyl]uridine in tRNA + S-methyl-5'-thioadenosine + H(+)</text>
        <dbReference type="Rhea" id="RHEA:62432"/>
        <dbReference type="Rhea" id="RHEA-COMP:13339"/>
        <dbReference type="Rhea" id="RHEA-COMP:16092"/>
        <dbReference type="ChEBI" id="CHEBI:15378"/>
        <dbReference type="ChEBI" id="CHEBI:17509"/>
        <dbReference type="ChEBI" id="CHEBI:59789"/>
        <dbReference type="ChEBI" id="CHEBI:65315"/>
        <dbReference type="ChEBI" id="CHEBI:82930"/>
        <dbReference type="EC" id="2.5.1.25"/>
    </reaction>
</comment>
<dbReference type="Proteomes" id="UP000694845">
    <property type="component" value="Unplaced"/>
</dbReference>
<dbReference type="CTD" id="285605"/>
<proteinExistence type="inferred from homology"/>
<evidence type="ECO:0000313" key="8">
    <source>
        <dbReference type="Proteomes" id="UP000694845"/>
    </source>
</evidence>
<evidence type="ECO:0000259" key="7">
    <source>
        <dbReference type="SMART" id="SM01144"/>
    </source>
</evidence>
<keyword evidence="2" id="KW-0808">Transferase</keyword>
<evidence type="ECO:0000256" key="4">
    <source>
        <dbReference type="ARBA" id="ARBA00022694"/>
    </source>
</evidence>
<dbReference type="InterPro" id="IPR005636">
    <property type="entry name" value="DTW"/>
</dbReference>
<dbReference type="PANTHER" id="PTHR21392">
    <property type="entry name" value="TRNA-URIDINE AMINOCARBOXYPROPYLTRANSFERASE 2"/>
    <property type="match status" value="1"/>
</dbReference>
<dbReference type="KEGG" id="aplc:110986781"/>
<dbReference type="Pfam" id="PF03942">
    <property type="entry name" value="DTW"/>
    <property type="match status" value="1"/>
</dbReference>
<evidence type="ECO:0000256" key="2">
    <source>
        <dbReference type="ARBA" id="ARBA00022679"/>
    </source>
</evidence>
<dbReference type="AlphaFoldDB" id="A0A8B7ZG79"/>
<reference evidence="9" key="1">
    <citation type="submission" date="2025-08" db="UniProtKB">
        <authorList>
            <consortium name="RefSeq"/>
        </authorList>
    </citation>
    <scope>IDENTIFICATION</scope>
</reference>
<dbReference type="OrthoDB" id="408541at2759"/>
<dbReference type="EC" id="2.5.1.25" evidence="1"/>
<evidence type="ECO:0000256" key="5">
    <source>
        <dbReference type="ARBA" id="ARBA00034489"/>
    </source>
</evidence>
<keyword evidence="3" id="KW-0949">S-adenosyl-L-methionine</keyword>
<organism evidence="8 9">
    <name type="scientific">Acanthaster planci</name>
    <name type="common">Crown-of-thorns starfish</name>
    <dbReference type="NCBI Taxonomy" id="133434"/>
    <lineage>
        <taxon>Eukaryota</taxon>
        <taxon>Metazoa</taxon>
        <taxon>Echinodermata</taxon>
        <taxon>Eleutherozoa</taxon>
        <taxon>Asterozoa</taxon>
        <taxon>Asteroidea</taxon>
        <taxon>Valvatacea</taxon>
        <taxon>Valvatida</taxon>
        <taxon>Acanthasteridae</taxon>
        <taxon>Acanthaster</taxon>
    </lineage>
</organism>
<accession>A0A8B7ZG79</accession>
<dbReference type="InterPro" id="IPR039262">
    <property type="entry name" value="DTWD2/TAPT"/>
</dbReference>
<dbReference type="GO" id="GO:0008033">
    <property type="term" value="P:tRNA processing"/>
    <property type="evidence" value="ECO:0007669"/>
    <property type="project" value="UniProtKB-KW"/>
</dbReference>
<dbReference type="PANTHER" id="PTHR21392:SF0">
    <property type="entry name" value="TRNA-URIDINE AMINOCARBOXYPROPYLTRANSFERASE 2"/>
    <property type="match status" value="1"/>
</dbReference>
<dbReference type="OMA" id="GTWRKAF"/>
<keyword evidence="4" id="KW-0819">tRNA processing</keyword>
<evidence type="ECO:0000256" key="6">
    <source>
        <dbReference type="ARBA" id="ARBA00048718"/>
    </source>
</evidence>
<name>A0A8B7ZG79_ACAPL</name>
<dbReference type="GO" id="GO:0016432">
    <property type="term" value="F:tRNA-uridine aminocarboxypropyltransferase activity"/>
    <property type="evidence" value="ECO:0007669"/>
    <property type="project" value="UniProtKB-EC"/>
</dbReference>
<sequence>MEQSKREGVSIREENLLEEADTVNLADDDSCTKQILTDMTATPPDPPSKRRMCGRCGRPAKVCLCPHFPEKPLDISTCVYVIQHPNEESRSLRTVPILMNCLQQGKCHVIRGRRFSEIGHPVLTAVCRDPKTLVLFPGPEAIDISQVPPLPPDSQSGYNLIVIDGTWNQARSMYKSNNIFRQPQQVQLSSGNLSEYVIRTQPTNSCLSTVESVAVSLAILEKRAEIQETLVRPLRALCQFQLDHGACIHHSKEHLKENGLVYRPKSRPEFR</sequence>
<keyword evidence="8" id="KW-1185">Reference proteome</keyword>
<comment type="similarity">
    <text evidence="5">Belongs to the TDD superfamily. DTWD2 family.</text>
</comment>
<feature type="domain" description="DTW" evidence="7">
    <location>
        <begin position="49"/>
        <end position="246"/>
    </location>
</feature>
<dbReference type="RefSeq" id="XP_022104663.1">
    <property type="nucleotide sequence ID" value="XM_022248971.1"/>
</dbReference>
<evidence type="ECO:0000256" key="1">
    <source>
        <dbReference type="ARBA" id="ARBA00012386"/>
    </source>
</evidence>
<dbReference type="GeneID" id="110986781"/>
<protein>
    <recommendedName>
        <fullName evidence="1">tRNA-uridine aminocarboxypropyltransferase</fullName>
        <ecNumber evidence="1">2.5.1.25</ecNumber>
    </recommendedName>
</protein>